<keyword evidence="1" id="KW-0472">Membrane</keyword>
<protein>
    <submittedName>
        <fullName evidence="2">Uncharacterized protein</fullName>
    </submittedName>
</protein>
<dbReference type="EMBL" id="CP002344">
    <property type="protein sequence ID" value="ADU50834.1"/>
    <property type="molecule type" value="Genomic_DNA"/>
</dbReference>
<evidence type="ECO:0000313" key="3">
    <source>
        <dbReference type="Proteomes" id="UP000008915"/>
    </source>
</evidence>
<dbReference type="OrthoDB" id="9936971at2"/>
<reference evidence="3" key="2">
    <citation type="journal article" date="2010" name="Stand. Genomic Sci.">
        <title>Complete genome sequence of Thermaerobacter marianensis type strain (7p75aT).</title>
        <authorList>
            <person name="Han C."/>
            <person name="Gu W."/>
            <person name="Zhang X."/>
            <person name="Lapidus A."/>
            <person name="Nolan M."/>
            <person name="Copeland A."/>
            <person name="Lucas S."/>
            <person name="Glavina Del Rio T."/>
            <person name="Tice H."/>
            <person name="Cheng J."/>
            <person name="Tapia R."/>
            <person name="Goodwin L."/>
            <person name="Pitluck S."/>
            <person name="Pagani I."/>
            <person name="Ivanova N."/>
            <person name="Mavromatis K."/>
            <person name="Mikhailova N."/>
            <person name="Pati A."/>
            <person name="Chen A."/>
            <person name="Palaniappan K."/>
            <person name="Land M."/>
            <person name="Hauser L."/>
            <person name="Chang Y."/>
            <person name="Jeffries C."/>
            <person name="Schneider S."/>
            <person name="Rohde M."/>
            <person name="Goker M."/>
            <person name="Pukall R."/>
            <person name="Woyke T."/>
            <person name="Bristow J."/>
            <person name="Eisen J."/>
            <person name="Markowitz V."/>
            <person name="Hugenholtz P."/>
            <person name="Kyrpides N."/>
            <person name="Klenk H."/>
            <person name="Detter J."/>
        </authorList>
    </citation>
    <scope>NUCLEOTIDE SEQUENCE [LARGE SCALE GENOMIC DNA]</scope>
    <source>
        <strain evidence="3">ATCC 700841 / DSM 12885 / JCM 10246 / 7p75a</strain>
    </source>
</reference>
<dbReference type="AlphaFoldDB" id="E6SI56"/>
<organism evidence="2 3">
    <name type="scientific">Thermaerobacter marianensis (strain ATCC 700841 / DSM 12885 / JCM 10246 / 7p75a)</name>
    <dbReference type="NCBI Taxonomy" id="644966"/>
    <lineage>
        <taxon>Bacteria</taxon>
        <taxon>Bacillati</taxon>
        <taxon>Bacillota</taxon>
        <taxon>Clostridia</taxon>
        <taxon>Eubacteriales</taxon>
        <taxon>Clostridiales Family XVII. Incertae Sedis</taxon>
        <taxon>Thermaerobacter</taxon>
    </lineage>
</organism>
<sequence>MRKVWRFILDSLKKVFLMGVPPDTPDEATVNPSQWQLFRETLLMLLGLAFVMALTVVAWLAGLGTSR</sequence>
<feature type="transmembrane region" description="Helical" evidence="1">
    <location>
        <begin position="42"/>
        <end position="61"/>
    </location>
</feature>
<dbReference type="KEGG" id="tmr:Tmar_0719"/>
<proteinExistence type="predicted"/>
<reference evidence="2 3" key="1">
    <citation type="journal article" date="2010" name="Stand. Genomic Sci.">
        <title>Complete genome sequence of Thermaerobacter marianensis type strain (7p75a).</title>
        <authorList>
            <person name="Han C."/>
            <person name="Gu W."/>
            <person name="Zhang X."/>
            <person name="Lapidus A."/>
            <person name="Nolan M."/>
            <person name="Copeland A."/>
            <person name="Lucas S."/>
            <person name="Del Rio T.G."/>
            <person name="Tice H."/>
            <person name="Cheng J.F."/>
            <person name="Tapia R."/>
            <person name="Goodwin L."/>
            <person name="Pitluck S."/>
            <person name="Pagani I."/>
            <person name="Ivanova N."/>
            <person name="Mavromatis K."/>
            <person name="Mikhailova N."/>
            <person name="Pati A."/>
            <person name="Chen A."/>
            <person name="Palaniappan K."/>
            <person name="Land M."/>
            <person name="Hauser L."/>
            <person name="Chang Y.J."/>
            <person name="Jeffries C.D."/>
            <person name="Schneider S."/>
            <person name="Rohde M."/>
            <person name="Goker M."/>
            <person name="Pukall R."/>
            <person name="Woyke T."/>
            <person name="Bristow J."/>
            <person name="Eisen J.A."/>
            <person name="Markowitz V."/>
            <person name="Hugenholtz P."/>
            <person name="Kyrpides N.C."/>
            <person name="Klenk H.P."/>
            <person name="Detter J.C."/>
        </authorList>
    </citation>
    <scope>NUCLEOTIDE SEQUENCE [LARGE SCALE GENOMIC DNA]</scope>
    <source>
        <strain evidence="3">ATCC 700841 / DSM 12885 / JCM 10246 / 7p75a</strain>
    </source>
</reference>
<evidence type="ECO:0000313" key="2">
    <source>
        <dbReference type="EMBL" id="ADU50834.1"/>
    </source>
</evidence>
<dbReference type="RefSeq" id="WP_013495139.1">
    <property type="nucleotide sequence ID" value="NC_014831.1"/>
</dbReference>
<keyword evidence="1" id="KW-1133">Transmembrane helix</keyword>
<dbReference type="Proteomes" id="UP000008915">
    <property type="component" value="Chromosome"/>
</dbReference>
<keyword evidence="1" id="KW-0812">Transmembrane</keyword>
<keyword evidence="3" id="KW-1185">Reference proteome</keyword>
<gene>
    <name evidence="2" type="ordered locus">Tmar_0719</name>
</gene>
<accession>E6SI56</accession>
<evidence type="ECO:0000256" key="1">
    <source>
        <dbReference type="SAM" id="Phobius"/>
    </source>
</evidence>
<name>E6SI56_THEM7</name>
<dbReference type="HOGENOM" id="CLU_2866386_0_0_9"/>